<protein>
    <submittedName>
        <fullName evidence="1">Uncharacterized protein</fullName>
    </submittedName>
</protein>
<dbReference type="AlphaFoldDB" id="A0A0E9PF45"/>
<evidence type="ECO:0000313" key="1">
    <source>
        <dbReference type="EMBL" id="JAH02872.1"/>
    </source>
</evidence>
<reference evidence="1" key="1">
    <citation type="submission" date="2014-11" db="EMBL/GenBank/DDBJ databases">
        <authorList>
            <person name="Amaro Gonzalez C."/>
        </authorList>
    </citation>
    <scope>NUCLEOTIDE SEQUENCE</scope>
</reference>
<organism evidence="1">
    <name type="scientific">Anguilla anguilla</name>
    <name type="common">European freshwater eel</name>
    <name type="synonym">Muraena anguilla</name>
    <dbReference type="NCBI Taxonomy" id="7936"/>
    <lineage>
        <taxon>Eukaryota</taxon>
        <taxon>Metazoa</taxon>
        <taxon>Chordata</taxon>
        <taxon>Craniata</taxon>
        <taxon>Vertebrata</taxon>
        <taxon>Euteleostomi</taxon>
        <taxon>Actinopterygii</taxon>
        <taxon>Neopterygii</taxon>
        <taxon>Teleostei</taxon>
        <taxon>Anguilliformes</taxon>
        <taxon>Anguillidae</taxon>
        <taxon>Anguilla</taxon>
    </lineage>
</organism>
<accession>A0A0E9PF45</accession>
<proteinExistence type="predicted"/>
<name>A0A0E9PF45_ANGAN</name>
<reference evidence="1" key="2">
    <citation type="journal article" date="2015" name="Fish Shellfish Immunol.">
        <title>Early steps in the European eel (Anguilla anguilla)-Vibrio vulnificus interaction in the gills: Role of the RtxA13 toxin.</title>
        <authorList>
            <person name="Callol A."/>
            <person name="Pajuelo D."/>
            <person name="Ebbesson L."/>
            <person name="Teles M."/>
            <person name="MacKenzie S."/>
            <person name="Amaro C."/>
        </authorList>
    </citation>
    <scope>NUCLEOTIDE SEQUENCE</scope>
</reference>
<dbReference type="EMBL" id="GBXM01105705">
    <property type="protein sequence ID" value="JAH02872.1"/>
    <property type="molecule type" value="Transcribed_RNA"/>
</dbReference>
<sequence>MSSLLIFQSLLGCLFMKQ</sequence>